<sequence>MIEVVTKNNEILRVDSIDGLMKDAHDFNFMHFIDYKPNELKWITDEFGIDFEIMNHYKDIEISSHFLEDDTQAALHISLPFYNSGMKFTEEPIFFVLSEKTVFMFTSSESDKFFGKNYKNKSTIIKNLSDPCLIFKALIEFISDLYADITENITKKIKILANRILIEKQYLNSDTDVTTGLKFNNLLLKESLMETRRVFSMYKKSRMERIYKIKETVETELSDLNVVSEHIQFNFDRLDDLKENISNKIEIEQNHIFKILTITTMSISVPTLVAAIYGMNFENMPELKAVYGYPIVIVVMLISILCPLIFFKVKKWF</sequence>
<dbReference type="InterPro" id="IPR045863">
    <property type="entry name" value="CorA_TM1_TM2"/>
</dbReference>
<keyword evidence="7 12" id="KW-1133">Transmembrane helix</keyword>
<comment type="function">
    <text evidence="11">Mediates influx of magnesium ions. Alternates between open and closed states. Activated by low cytoplasmic Mg(2+) levels. Inactive when cytoplasmic Mg(2+) levels are high.</text>
</comment>
<keyword evidence="8" id="KW-0406">Ion transport</keyword>
<dbReference type="SUPFAM" id="SSF144083">
    <property type="entry name" value="Magnesium transport protein CorA, transmembrane region"/>
    <property type="match status" value="1"/>
</dbReference>
<keyword evidence="6" id="KW-0460">Magnesium</keyword>
<evidence type="ECO:0000256" key="2">
    <source>
        <dbReference type="ARBA" id="ARBA00009765"/>
    </source>
</evidence>
<keyword evidence="5 12" id="KW-0812">Transmembrane</keyword>
<dbReference type="PATRIC" id="fig|1208321.3.peg.1798"/>
<evidence type="ECO:0000313" key="14">
    <source>
        <dbReference type="Proteomes" id="UP000018857"/>
    </source>
</evidence>
<dbReference type="STRING" id="1208321.D104_09045"/>
<evidence type="ECO:0000256" key="5">
    <source>
        <dbReference type="ARBA" id="ARBA00022692"/>
    </source>
</evidence>
<name>W1RTW8_9GAMM</name>
<dbReference type="GO" id="GO:0005886">
    <property type="term" value="C:plasma membrane"/>
    <property type="evidence" value="ECO:0007669"/>
    <property type="project" value="UniProtKB-SubCell"/>
</dbReference>
<dbReference type="GO" id="GO:0015095">
    <property type="term" value="F:magnesium ion transmembrane transporter activity"/>
    <property type="evidence" value="ECO:0007669"/>
    <property type="project" value="TreeGrafter"/>
</dbReference>
<dbReference type="eggNOG" id="COG0598">
    <property type="taxonomic scope" value="Bacteria"/>
</dbReference>
<evidence type="ECO:0000256" key="3">
    <source>
        <dbReference type="ARBA" id="ARBA00022448"/>
    </source>
</evidence>
<evidence type="ECO:0000313" key="13">
    <source>
        <dbReference type="EMBL" id="ETI60452.1"/>
    </source>
</evidence>
<reference evidence="13 14" key="1">
    <citation type="journal article" date="2014" name="Genome Announc.">
        <title>Draft Genome Sequence of Marinomonas sp. Strain D104, a Polycyclic Aromatic Hydrocarbon-Degrading Bacterium from the Deep-Sea Sediment of the Arctic Ocean.</title>
        <authorList>
            <person name="Dong C."/>
            <person name="Bai X."/>
            <person name="Lai Q."/>
            <person name="Xie Y."/>
            <person name="Chen X."/>
            <person name="Shao Z."/>
        </authorList>
    </citation>
    <scope>NUCLEOTIDE SEQUENCE [LARGE SCALE GENOMIC DNA]</scope>
    <source>
        <strain evidence="13 14">D104</strain>
    </source>
</reference>
<dbReference type="EMBL" id="AYOZ01000013">
    <property type="protein sequence ID" value="ETI60452.1"/>
    <property type="molecule type" value="Genomic_DNA"/>
</dbReference>
<dbReference type="Pfam" id="PF01544">
    <property type="entry name" value="CorA"/>
    <property type="match status" value="1"/>
</dbReference>
<evidence type="ECO:0000256" key="7">
    <source>
        <dbReference type="ARBA" id="ARBA00022989"/>
    </source>
</evidence>
<keyword evidence="9 12" id="KW-0472">Membrane</keyword>
<evidence type="ECO:0000256" key="4">
    <source>
        <dbReference type="ARBA" id="ARBA00022475"/>
    </source>
</evidence>
<organism evidence="13 14">
    <name type="scientific">Marinomonas profundimaris</name>
    <dbReference type="NCBI Taxonomy" id="1208321"/>
    <lineage>
        <taxon>Bacteria</taxon>
        <taxon>Pseudomonadati</taxon>
        <taxon>Pseudomonadota</taxon>
        <taxon>Gammaproteobacteria</taxon>
        <taxon>Oceanospirillales</taxon>
        <taxon>Oceanospirillaceae</taxon>
        <taxon>Marinomonas</taxon>
    </lineage>
</organism>
<comment type="subcellular location">
    <subcellularLocation>
        <location evidence="1">Cell membrane</location>
        <topology evidence="1">Multi-pass membrane protein</topology>
    </subcellularLocation>
</comment>
<dbReference type="GO" id="GO:0050897">
    <property type="term" value="F:cobalt ion binding"/>
    <property type="evidence" value="ECO:0007669"/>
    <property type="project" value="TreeGrafter"/>
</dbReference>
<accession>W1RTW8</accession>
<comment type="catalytic activity">
    <reaction evidence="10">
        <text>Mg(2+)(in) = Mg(2+)(out)</text>
        <dbReference type="Rhea" id="RHEA:29827"/>
        <dbReference type="ChEBI" id="CHEBI:18420"/>
    </reaction>
</comment>
<dbReference type="InterPro" id="IPR045861">
    <property type="entry name" value="CorA_cytoplasmic_dom"/>
</dbReference>
<dbReference type="Gene3D" id="1.20.58.340">
    <property type="entry name" value="Magnesium transport protein CorA, transmembrane region"/>
    <property type="match status" value="1"/>
</dbReference>
<dbReference type="FunFam" id="1.20.58.340:FF:000004">
    <property type="entry name" value="Magnesium transport protein CorA"/>
    <property type="match status" value="1"/>
</dbReference>
<dbReference type="RefSeq" id="WP_024023945.1">
    <property type="nucleotide sequence ID" value="NZ_AYOZ01000013.1"/>
</dbReference>
<evidence type="ECO:0000256" key="11">
    <source>
        <dbReference type="ARBA" id="ARBA00045497"/>
    </source>
</evidence>
<dbReference type="AlphaFoldDB" id="W1RTW8"/>
<dbReference type="PANTHER" id="PTHR46494:SF1">
    <property type="entry name" value="CORA FAMILY METAL ION TRANSPORTER (EUROFUNG)"/>
    <property type="match status" value="1"/>
</dbReference>
<gene>
    <name evidence="13" type="ORF">D104_09045</name>
</gene>
<dbReference type="GO" id="GO:0015087">
    <property type="term" value="F:cobalt ion transmembrane transporter activity"/>
    <property type="evidence" value="ECO:0007669"/>
    <property type="project" value="TreeGrafter"/>
</dbReference>
<dbReference type="SUPFAM" id="SSF143865">
    <property type="entry name" value="CorA soluble domain-like"/>
    <property type="match status" value="1"/>
</dbReference>
<keyword evidence="14" id="KW-1185">Reference proteome</keyword>
<protein>
    <submittedName>
        <fullName evidence="13">Magnesium transporter</fullName>
    </submittedName>
</protein>
<comment type="similarity">
    <text evidence="2">Belongs to the CorA metal ion transporter (MIT) (TC 1.A.35) family.</text>
</comment>
<keyword evidence="3" id="KW-0813">Transport</keyword>
<evidence type="ECO:0000256" key="1">
    <source>
        <dbReference type="ARBA" id="ARBA00004651"/>
    </source>
</evidence>
<comment type="caution">
    <text evidence="13">The sequence shown here is derived from an EMBL/GenBank/DDBJ whole genome shotgun (WGS) entry which is preliminary data.</text>
</comment>
<feature type="transmembrane region" description="Helical" evidence="12">
    <location>
        <begin position="256"/>
        <end position="279"/>
    </location>
</feature>
<evidence type="ECO:0000256" key="10">
    <source>
        <dbReference type="ARBA" id="ARBA00034269"/>
    </source>
</evidence>
<dbReference type="GO" id="GO:0000287">
    <property type="term" value="F:magnesium ion binding"/>
    <property type="evidence" value="ECO:0007669"/>
    <property type="project" value="TreeGrafter"/>
</dbReference>
<feature type="transmembrane region" description="Helical" evidence="12">
    <location>
        <begin position="291"/>
        <end position="311"/>
    </location>
</feature>
<evidence type="ECO:0000256" key="12">
    <source>
        <dbReference type="SAM" id="Phobius"/>
    </source>
</evidence>
<dbReference type="Proteomes" id="UP000018857">
    <property type="component" value="Unassembled WGS sequence"/>
</dbReference>
<evidence type="ECO:0000256" key="8">
    <source>
        <dbReference type="ARBA" id="ARBA00023065"/>
    </source>
</evidence>
<dbReference type="OrthoDB" id="9803416at2"/>
<dbReference type="InterPro" id="IPR002523">
    <property type="entry name" value="MgTranspt_CorA/ZnTranspt_ZntB"/>
</dbReference>
<proteinExistence type="inferred from homology"/>
<evidence type="ECO:0000256" key="9">
    <source>
        <dbReference type="ARBA" id="ARBA00023136"/>
    </source>
</evidence>
<evidence type="ECO:0000256" key="6">
    <source>
        <dbReference type="ARBA" id="ARBA00022842"/>
    </source>
</evidence>
<keyword evidence="4" id="KW-1003">Cell membrane</keyword>
<dbReference type="PANTHER" id="PTHR46494">
    <property type="entry name" value="CORA FAMILY METAL ION TRANSPORTER (EUROFUNG)"/>
    <property type="match status" value="1"/>
</dbReference>